<feature type="region of interest" description="Disordered" evidence="15">
    <location>
        <begin position="1"/>
        <end position="101"/>
    </location>
</feature>
<feature type="region of interest" description="Disordered" evidence="15">
    <location>
        <begin position="718"/>
        <end position="740"/>
    </location>
</feature>
<accession>G0W6Y3</accession>
<dbReference type="PANTHER" id="PTHR24031">
    <property type="entry name" value="RNA HELICASE"/>
    <property type="match status" value="1"/>
</dbReference>
<keyword evidence="5 14" id="KW-0547">Nucleotide-binding</keyword>
<gene>
    <name evidence="19" type="primary">NDAI0B05110</name>
    <name evidence="19" type="ordered locus">NDAI_0B05110</name>
</gene>
<evidence type="ECO:0000256" key="5">
    <source>
        <dbReference type="ARBA" id="ARBA00022741"/>
    </source>
</evidence>
<feature type="domain" description="DEAD-box RNA helicase Q" evidence="18">
    <location>
        <begin position="161"/>
        <end position="190"/>
    </location>
</feature>
<evidence type="ECO:0000256" key="4">
    <source>
        <dbReference type="ARBA" id="ARBA00022552"/>
    </source>
</evidence>
<evidence type="ECO:0000259" key="18">
    <source>
        <dbReference type="PROSITE" id="PS51195"/>
    </source>
</evidence>
<comment type="function">
    <text evidence="1">ATP-binding RNA helicase involved in the biogenesis of 60S ribosomal subunits and is required for the normal formation of 25S and 5.8S rRNAs.</text>
</comment>
<evidence type="ECO:0000256" key="11">
    <source>
        <dbReference type="ARBA" id="ARBA00037933"/>
    </source>
</evidence>
<evidence type="ECO:0000256" key="13">
    <source>
        <dbReference type="PROSITE-ProRule" id="PRU00552"/>
    </source>
</evidence>
<dbReference type="GeneID" id="11498151"/>
<dbReference type="EMBL" id="HE580268">
    <property type="protein sequence ID" value="CCD23544.1"/>
    <property type="molecule type" value="Genomic_DNA"/>
</dbReference>
<feature type="domain" description="Helicase C-terminal" evidence="17">
    <location>
        <begin position="428"/>
        <end position="622"/>
    </location>
</feature>
<reference evidence="19 20" key="1">
    <citation type="journal article" date="2011" name="Proc. Natl. Acad. Sci. U.S.A.">
        <title>Evolutionary erosion of yeast sex chromosomes by mating-type switching accidents.</title>
        <authorList>
            <person name="Gordon J.L."/>
            <person name="Armisen D."/>
            <person name="Proux-Wera E."/>
            <person name="Oheigeartaigh S.S."/>
            <person name="Byrne K.P."/>
            <person name="Wolfe K.H."/>
        </authorList>
    </citation>
    <scope>NUCLEOTIDE SEQUENCE [LARGE SCALE GENOMIC DNA]</scope>
    <source>
        <strain evidence="20">ATCC 10597 / BCRC 20456 / CBS 421 / NBRC 0211 / NRRL Y-12639</strain>
    </source>
</reference>
<dbReference type="OrthoDB" id="422663at2759"/>
<protein>
    <recommendedName>
        <fullName evidence="14">ATP-dependent RNA helicase</fullName>
        <ecNumber evidence="14">3.6.4.13</ecNumber>
    </recommendedName>
</protein>
<name>G0W6Y3_NAUDC</name>
<dbReference type="GO" id="GO:0005730">
    <property type="term" value="C:nucleolus"/>
    <property type="evidence" value="ECO:0007669"/>
    <property type="project" value="UniProtKB-SubCell"/>
</dbReference>
<evidence type="ECO:0000313" key="20">
    <source>
        <dbReference type="Proteomes" id="UP000000689"/>
    </source>
</evidence>
<dbReference type="RefSeq" id="XP_003668787.1">
    <property type="nucleotide sequence ID" value="XM_003668739.1"/>
</dbReference>
<evidence type="ECO:0000256" key="10">
    <source>
        <dbReference type="ARBA" id="ARBA00023242"/>
    </source>
</evidence>
<keyword evidence="7 14" id="KW-0347">Helicase</keyword>
<dbReference type="InterPro" id="IPR014014">
    <property type="entry name" value="RNA_helicase_DEAD_Q_motif"/>
</dbReference>
<dbReference type="GO" id="GO:0016787">
    <property type="term" value="F:hydrolase activity"/>
    <property type="evidence" value="ECO:0007669"/>
    <property type="project" value="UniProtKB-KW"/>
</dbReference>
<feature type="compositionally biased region" description="Polar residues" evidence="15">
    <location>
        <begin position="84"/>
        <end position="98"/>
    </location>
</feature>
<evidence type="ECO:0000256" key="1">
    <source>
        <dbReference type="ARBA" id="ARBA00003706"/>
    </source>
</evidence>
<dbReference type="EC" id="3.6.4.13" evidence="14"/>
<evidence type="ECO:0000256" key="9">
    <source>
        <dbReference type="ARBA" id="ARBA00022884"/>
    </source>
</evidence>
<dbReference type="InterPro" id="IPR025313">
    <property type="entry name" value="SPB4-like_CTE"/>
</dbReference>
<dbReference type="HOGENOM" id="CLU_003041_26_2_1"/>
<dbReference type="CDD" id="cd18787">
    <property type="entry name" value="SF2_C_DEAD"/>
    <property type="match status" value="1"/>
</dbReference>
<dbReference type="FunFam" id="3.40.50.300:FF:002326">
    <property type="entry name" value="ATP-dependent RNA helicase DBP7"/>
    <property type="match status" value="1"/>
</dbReference>
<evidence type="ECO:0000256" key="7">
    <source>
        <dbReference type="ARBA" id="ARBA00022806"/>
    </source>
</evidence>
<feature type="domain" description="Helicase ATP-binding" evidence="16">
    <location>
        <begin position="197"/>
        <end position="391"/>
    </location>
</feature>
<dbReference type="GO" id="GO:0005524">
    <property type="term" value="F:ATP binding"/>
    <property type="evidence" value="ECO:0007669"/>
    <property type="project" value="UniProtKB-UniRule"/>
</dbReference>
<feature type="compositionally biased region" description="Basic and acidic residues" evidence="15">
    <location>
        <begin position="726"/>
        <end position="740"/>
    </location>
</feature>
<dbReference type="eggNOG" id="KOG0348">
    <property type="taxonomic scope" value="Eukaryota"/>
</dbReference>
<dbReference type="InterPro" id="IPR014001">
    <property type="entry name" value="Helicase_ATP-bd"/>
</dbReference>
<dbReference type="PROSITE" id="PS51195">
    <property type="entry name" value="Q_MOTIF"/>
    <property type="match status" value="1"/>
</dbReference>
<dbReference type="GO" id="GO:0000464">
    <property type="term" value="P:endonucleolytic cleavage in ITS1 upstream of 5.8S rRNA from tricistronic rRNA transcript (SSU-rRNA, 5.8S rRNA, LSU-rRNA)"/>
    <property type="evidence" value="ECO:0007669"/>
    <property type="project" value="EnsemblFungi"/>
</dbReference>
<dbReference type="SMART" id="SM00487">
    <property type="entry name" value="DEXDc"/>
    <property type="match status" value="1"/>
</dbReference>
<dbReference type="GO" id="GO:0003723">
    <property type="term" value="F:RNA binding"/>
    <property type="evidence" value="ECO:0007669"/>
    <property type="project" value="UniProtKB-UniRule"/>
</dbReference>
<keyword evidence="10" id="KW-0539">Nucleus</keyword>
<comment type="similarity">
    <text evidence="11">Belongs to the DEAD box helicase family. DDX31/DBP7 subfamily.</text>
</comment>
<proteinExistence type="inferred from homology"/>
<keyword evidence="8 14" id="KW-0067">ATP-binding</keyword>
<evidence type="ECO:0000256" key="12">
    <source>
        <dbReference type="ARBA" id="ARBA00047984"/>
    </source>
</evidence>
<evidence type="ECO:0000256" key="8">
    <source>
        <dbReference type="ARBA" id="ARBA00022840"/>
    </source>
</evidence>
<feature type="short sequence motif" description="Q motif" evidence="13">
    <location>
        <begin position="161"/>
        <end position="190"/>
    </location>
</feature>
<dbReference type="InterPro" id="IPR001650">
    <property type="entry name" value="Helicase_C-like"/>
</dbReference>
<dbReference type="Gene3D" id="3.40.50.300">
    <property type="entry name" value="P-loop containing nucleotide triphosphate hydrolases"/>
    <property type="match status" value="2"/>
</dbReference>
<dbReference type="PROSITE" id="PS51192">
    <property type="entry name" value="HELICASE_ATP_BIND_1"/>
    <property type="match status" value="1"/>
</dbReference>
<dbReference type="STRING" id="1071378.G0W6Y3"/>
<evidence type="ECO:0000256" key="2">
    <source>
        <dbReference type="ARBA" id="ARBA00004604"/>
    </source>
</evidence>
<dbReference type="Proteomes" id="UP000000689">
    <property type="component" value="Chromosome 2"/>
</dbReference>
<comment type="domain">
    <text evidence="14">The Q motif is unique to and characteristic of the DEAD box family of RNA helicases and controls ATP binding and hydrolysis.</text>
</comment>
<feature type="compositionally biased region" description="Low complexity" evidence="15">
    <location>
        <begin position="16"/>
        <end position="34"/>
    </location>
</feature>
<keyword evidence="3" id="KW-0690">Ribosome biogenesis</keyword>
<comment type="subcellular location">
    <subcellularLocation>
        <location evidence="2">Nucleus</location>
        <location evidence="2">Nucleolus</location>
    </subcellularLocation>
</comment>
<dbReference type="SMART" id="SM00490">
    <property type="entry name" value="HELICc"/>
    <property type="match status" value="1"/>
</dbReference>
<dbReference type="GO" id="GO:0003724">
    <property type="term" value="F:RNA helicase activity"/>
    <property type="evidence" value="ECO:0007669"/>
    <property type="project" value="UniProtKB-EC"/>
</dbReference>
<dbReference type="PROSITE" id="PS51194">
    <property type="entry name" value="HELICASE_CTER"/>
    <property type="match status" value="1"/>
</dbReference>
<evidence type="ECO:0000259" key="16">
    <source>
        <dbReference type="PROSITE" id="PS51192"/>
    </source>
</evidence>
<dbReference type="CDD" id="cd17949">
    <property type="entry name" value="DEADc_DDX31"/>
    <property type="match status" value="1"/>
</dbReference>
<dbReference type="OMA" id="IHEQICE"/>
<dbReference type="Pfam" id="PF00270">
    <property type="entry name" value="DEAD"/>
    <property type="match status" value="1"/>
</dbReference>
<evidence type="ECO:0000256" key="14">
    <source>
        <dbReference type="RuleBase" id="RU365068"/>
    </source>
</evidence>
<comment type="function">
    <text evidence="14">RNA helicase.</text>
</comment>
<dbReference type="SUPFAM" id="SSF52540">
    <property type="entry name" value="P-loop containing nucleoside triphosphate hydrolases"/>
    <property type="match status" value="2"/>
</dbReference>
<evidence type="ECO:0000259" key="17">
    <source>
        <dbReference type="PROSITE" id="PS51194"/>
    </source>
</evidence>
<evidence type="ECO:0000313" key="19">
    <source>
        <dbReference type="EMBL" id="CCD23544.1"/>
    </source>
</evidence>
<evidence type="ECO:0000256" key="6">
    <source>
        <dbReference type="ARBA" id="ARBA00022801"/>
    </source>
</evidence>
<evidence type="ECO:0000256" key="15">
    <source>
        <dbReference type="SAM" id="MobiDB-lite"/>
    </source>
</evidence>
<dbReference type="InterPro" id="IPR027417">
    <property type="entry name" value="P-loop_NTPase"/>
</dbReference>
<keyword evidence="4" id="KW-0698">rRNA processing</keyword>
<keyword evidence="6 14" id="KW-0378">Hydrolase</keyword>
<dbReference type="Pfam" id="PF00271">
    <property type="entry name" value="Helicase_C"/>
    <property type="match status" value="1"/>
</dbReference>
<dbReference type="KEGG" id="ndi:NDAI_0B05110"/>
<organism evidence="19 20">
    <name type="scientific">Naumovozyma dairenensis (strain ATCC 10597 / BCRC 20456 / CBS 421 / NBRC 0211 / NRRL Y-12639)</name>
    <name type="common">Saccharomyces dairenensis</name>
    <dbReference type="NCBI Taxonomy" id="1071378"/>
    <lineage>
        <taxon>Eukaryota</taxon>
        <taxon>Fungi</taxon>
        <taxon>Dikarya</taxon>
        <taxon>Ascomycota</taxon>
        <taxon>Saccharomycotina</taxon>
        <taxon>Saccharomycetes</taxon>
        <taxon>Saccharomycetales</taxon>
        <taxon>Saccharomycetaceae</taxon>
        <taxon>Naumovozyma</taxon>
    </lineage>
</organism>
<dbReference type="SMART" id="SM01178">
    <property type="entry name" value="DUF4217"/>
    <property type="match status" value="1"/>
</dbReference>
<dbReference type="InterPro" id="IPR011545">
    <property type="entry name" value="DEAD/DEAH_box_helicase_dom"/>
</dbReference>
<keyword evidence="20" id="KW-1185">Reference proteome</keyword>
<keyword evidence="9 14" id="KW-0694">RNA-binding</keyword>
<evidence type="ECO:0000256" key="3">
    <source>
        <dbReference type="ARBA" id="ARBA00022517"/>
    </source>
</evidence>
<comment type="catalytic activity">
    <reaction evidence="12 14">
        <text>ATP + H2O = ADP + phosphate + H(+)</text>
        <dbReference type="Rhea" id="RHEA:13065"/>
        <dbReference type="ChEBI" id="CHEBI:15377"/>
        <dbReference type="ChEBI" id="CHEBI:15378"/>
        <dbReference type="ChEBI" id="CHEBI:30616"/>
        <dbReference type="ChEBI" id="CHEBI:43474"/>
        <dbReference type="ChEBI" id="CHEBI:456216"/>
        <dbReference type="EC" id="3.6.4.13"/>
    </reaction>
</comment>
<dbReference type="Pfam" id="PF13959">
    <property type="entry name" value="CTE_SPB4"/>
    <property type="match status" value="1"/>
</dbReference>
<sequence length="762" mass="85877">MSSLDDADDGMLLNFVTDDSSTSKSTSNNSQKVTGGRWKDRRKLQMMLDGKKTRGKRSQQDLYKETGDDDEHDEDSKSNKKRSTMNNNNSRNQTLMTNKKTRELDNKLASRKGGVLPPNTASSEIVSSLFTSNREISTAVNTNKHDENIKINPSNAPSMEDSFDALGINDTLVSHLVEKMRITKPTNIQKLAIPNLISSNKKNNDLFIHAQTGSGKTLTYLLPIISSILEMEAHVDRKSGCFALIVAPTRELASQIYQVASTLTNCCHYLVPCLLIGGERKKSEKARLRKGCNFIVGTPGRILDHLQNTKVIREQMGDSLRYLVLDEGDKLMELGFEQTIDDILKIIHEVPINNRKFPKLPSRIINVLCSATLKGRVTKLGDVALQNYKLISVSGKTEKETVTVAPDQLLQQITIVPPKLRLVTLAAELNNMTKRAKENPEQTTRTMVFLSCSDSVEFHFETFSSNDSHHKDIVGDTVRLLTKGNTIFPCFDPAETPKVLCYKLHGSLSQQMRTQTLKHFATDNDATKGKHLIMFCTDVASRGLDLPYVSTVIEVDPPFAAEDHLHRIGRTARAGKPGESLLFLLPGEEEGYMDYIKPYHPLGWQLLKFDEDILKSAFSDLRVARNDITAKDAQRKKSKDKTEKILEWDTNATTWHLNVERRLLEDSTYKNVAMRGYTSHVRAYATHITQEKKFFNVRCLHLGHLAKSFGLRERPKSMGALGSKQQKMEDDAFKNKKKEDPQMKLIRMARKAVRASASEFNY</sequence>
<dbReference type="AlphaFoldDB" id="G0W6Y3"/>